<evidence type="ECO:0000313" key="2">
    <source>
        <dbReference type="EMBL" id="QJB34907.1"/>
    </source>
</evidence>
<keyword evidence="1" id="KW-0812">Transmembrane</keyword>
<reference evidence="2" key="2">
    <citation type="submission" date="2020-09" db="EMBL/GenBank/DDBJ databases">
        <authorList>
            <person name="Kittiwongwattana C."/>
        </authorList>
    </citation>
    <scope>NUCLEOTIDE SEQUENCE</scope>
    <source>
        <strain evidence="2">1310</strain>
    </source>
</reference>
<feature type="transmembrane region" description="Helical" evidence="1">
    <location>
        <begin position="21"/>
        <end position="44"/>
    </location>
</feature>
<keyword evidence="1" id="KW-0472">Membrane</keyword>
<evidence type="ECO:0000313" key="3">
    <source>
        <dbReference type="EMBL" id="QJB41418.1"/>
    </source>
</evidence>
<proteinExistence type="predicted"/>
<dbReference type="Proteomes" id="UP000503144">
    <property type="component" value="Chromosome"/>
</dbReference>
<sequence>MIRYPINKGVNRPIEFRGLKGQYIYIMAVGLAVLLIIFSILYIAGVPNALLLPVVGIAGFGLLSAIFRLSHRYGVYGLMKAIARRGVPSAIYCNTKKTFTQLLQHNNCTTKD</sequence>
<dbReference type="KEGG" id="coy:HF329_27825"/>
<dbReference type="Pfam" id="PF13571">
    <property type="entry name" value="DUF4133"/>
    <property type="match status" value="1"/>
</dbReference>
<reference evidence="4" key="1">
    <citation type="submission" date="2020-04" db="EMBL/GenBank/DDBJ databases">
        <authorList>
            <person name="Kittiwongwattana C."/>
        </authorList>
    </citation>
    <scope>NUCLEOTIDE SEQUENCE [LARGE SCALE GENOMIC DNA]</scope>
    <source>
        <strain evidence="3">1303</strain>
        <strain evidence="4">1310</strain>
    </source>
</reference>
<dbReference type="Proteomes" id="UP000502421">
    <property type="component" value="Chromosome"/>
</dbReference>
<accession>A0AAE7DA39</accession>
<keyword evidence="5" id="KW-1185">Reference proteome</keyword>
<evidence type="ECO:0000313" key="5">
    <source>
        <dbReference type="Proteomes" id="UP000503144"/>
    </source>
</evidence>
<name>A0AAE7DA39_9BACT</name>
<dbReference type="EMBL" id="CP051205">
    <property type="protein sequence ID" value="QJB34907.1"/>
    <property type="molecule type" value="Genomic_DNA"/>
</dbReference>
<dbReference type="InterPro" id="IPR025407">
    <property type="entry name" value="DUF4133"/>
</dbReference>
<organism evidence="2 4">
    <name type="scientific">Chitinophaga oryzae</name>
    <dbReference type="NCBI Taxonomy" id="2725414"/>
    <lineage>
        <taxon>Bacteria</taxon>
        <taxon>Pseudomonadati</taxon>
        <taxon>Bacteroidota</taxon>
        <taxon>Chitinophagia</taxon>
        <taxon>Chitinophagales</taxon>
        <taxon>Chitinophagaceae</taxon>
        <taxon>Chitinophaga</taxon>
    </lineage>
</organism>
<evidence type="ECO:0000256" key="1">
    <source>
        <dbReference type="SAM" id="Phobius"/>
    </source>
</evidence>
<dbReference type="RefSeq" id="WP_168809444.1">
    <property type="nucleotide sequence ID" value="NZ_CP051204.2"/>
</dbReference>
<keyword evidence="1" id="KW-1133">Transmembrane helix</keyword>
<dbReference type="AlphaFoldDB" id="A0AAE7DA39"/>
<protein>
    <submittedName>
        <fullName evidence="2">DUF4133 domain-containing protein</fullName>
    </submittedName>
</protein>
<evidence type="ECO:0000313" key="4">
    <source>
        <dbReference type="Proteomes" id="UP000502421"/>
    </source>
</evidence>
<feature type="transmembrane region" description="Helical" evidence="1">
    <location>
        <begin position="50"/>
        <end position="70"/>
    </location>
</feature>
<dbReference type="EMBL" id="CP051204">
    <property type="protein sequence ID" value="QJB41418.1"/>
    <property type="molecule type" value="Genomic_DNA"/>
</dbReference>
<gene>
    <name evidence="3" type="ORF">HF324_27685</name>
    <name evidence="2" type="ORF">HF329_27825</name>
</gene>